<keyword evidence="2" id="KW-1185">Reference proteome</keyword>
<dbReference type="GeneTree" id="ENSGT00950000182912"/>
<dbReference type="PANTHER" id="PTHR31025">
    <property type="entry name" value="SI:CH211-196P9.1-RELATED"/>
    <property type="match status" value="1"/>
</dbReference>
<reference evidence="1" key="3">
    <citation type="submission" date="2025-09" db="UniProtKB">
        <authorList>
            <consortium name="Ensembl"/>
        </authorList>
    </citation>
    <scope>IDENTIFICATION</scope>
</reference>
<sequence>NMNYGRQELLRVYSCTRPRAITFTGEMMKIIVIRSTVMTHPASAKIVIEGTVVLKDLDVPRACALLMGLIYALNLSYPKELKNTLEVFQKIFLELDGLKASPRVMSLKCKLLS</sequence>
<dbReference type="PANTHER" id="PTHR31025:SF31">
    <property type="entry name" value="SI:CH211-166E11.5"/>
    <property type="match status" value="1"/>
</dbReference>
<name>A0AAY3ZWX8_9TELE</name>
<reference evidence="1 2" key="1">
    <citation type="submission" date="2020-06" db="EMBL/GenBank/DDBJ databases">
        <authorList>
            <consortium name="Wellcome Sanger Institute Data Sharing"/>
        </authorList>
    </citation>
    <scope>NUCLEOTIDE SEQUENCE [LARGE SCALE GENOMIC DNA]</scope>
</reference>
<proteinExistence type="predicted"/>
<dbReference type="AlphaFoldDB" id="A0AAY3ZWX8"/>
<reference evidence="1" key="2">
    <citation type="submission" date="2025-08" db="UniProtKB">
        <authorList>
            <consortium name="Ensembl"/>
        </authorList>
    </citation>
    <scope>IDENTIFICATION</scope>
</reference>
<evidence type="ECO:0000313" key="1">
    <source>
        <dbReference type="Ensembl" id="ENSDCDP00010001292.1"/>
    </source>
</evidence>
<protein>
    <submittedName>
        <fullName evidence="1">Uncharacterized protein</fullName>
    </submittedName>
</protein>
<accession>A0AAY3ZWX8</accession>
<evidence type="ECO:0000313" key="2">
    <source>
        <dbReference type="Proteomes" id="UP000694580"/>
    </source>
</evidence>
<dbReference type="Ensembl" id="ENSDCDT00010001353.1">
    <property type="protein sequence ID" value="ENSDCDP00010001292.1"/>
    <property type="gene ID" value="ENSDCDG00010000681.1"/>
</dbReference>
<organism evidence="1 2">
    <name type="scientific">Denticeps clupeoides</name>
    <name type="common">denticle herring</name>
    <dbReference type="NCBI Taxonomy" id="299321"/>
    <lineage>
        <taxon>Eukaryota</taxon>
        <taxon>Metazoa</taxon>
        <taxon>Chordata</taxon>
        <taxon>Craniata</taxon>
        <taxon>Vertebrata</taxon>
        <taxon>Euteleostomi</taxon>
        <taxon>Actinopterygii</taxon>
        <taxon>Neopterygii</taxon>
        <taxon>Teleostei</taxon>
        <taxon>Clupei</taxon>
        <taxon>Clupeiformes</taxon>
        <taxon>Denticipitoidei</taxon>
        <taxon>Denticipitidae</taxon>
        <taxon>Denticeps</taxon>
    </lineage>
</organism>
<dbReference type="Proteomes" id="UP000694580">
    <property type="component" value="Chromosome 3"/>
</dbReference>